<dbReference type="PANTHER" id="PTHR11804">
    <property type="entry name" value="PROTEASE M3 THIMET OLIGOPEPTIDASE-RELATED"/>
    <property type="match status" value="1"/>
</dbReference>
<comment type="caution">
    <text evidence="9">The sequence shown here is derived from an EMBL/GenBank/DDBJ whole genome shotgun (WGS) entry which is preliminary data.</text>
</comment>
<dbReference type="Gene3D" id="1.10.1370.20">
    <property type="entry name" value="Oligoendopeptidase f, C-terminal domain"/>
    <property type="match status" value="1"/>
</dbReference>
<comment type="similarity">
    <text evidence="6">Belongs to the peptidase M3B family.</text>
</comment>
<dbReference type="Pfam" id="PF01432">
    <property type="entry name" value="Peptidase_M3"/>
    <property type="match status" value="1"/>
</dbReference>
<dbReference type="EMBL" id="JADIMM010000071">
    <property type="protein sequence ID" value="MBO8457652.1"/>
    <property type="molecule type" value="Genomic_DNA"/>
</dbReference>
<dbReference type="InterPro" id="IPR042088">
    <property type="entry name" value="OligoPept_F_C"/>
</dbReference>
<evidence type="ECO:0000256" key="5">
    <source>
        <dbReference type="ARBA" id="ARBA00023049"/>
    </source>
</evidence>
<evidence type="ECO:0000313" key="10">
    <source>
        <dbReference type="Proteomes" id="UP000823638"/>
    </source>
</evidence>
<dbReference type="AlphaFoldDB" id="A0A9D9N273"/>
<evidence type="ECO:0000313" key="9">
    <source>
        <dbReference type="EMBL" id="MBO8457652.1"/>
    </source>
</evidence>
<reference evidence="9" key="1">
    <citation type="submission" date="2020-10" db="EMBL/GenBank/DDBJ databases">
        <authorList>
            <person name="Gilroy R."/>
        </authorList>
    </citation>
    <scope>NUCLEOTIDE SEQUENCE</scope>
    <source>
        <strain evidence="9">10532</strain>
    </source>
</reference>
<dbReference type="InterPro" id="IPR045090">
    <property type="entry name" value="Pept_M3A_M3B"/>
</dbReference>
<dbReference type="InterPro" id="IPR001567">
    <property type="entry name" value="Pept_M3A_M3B_dom"/>
</dbReference>
<dbReference type="PANTHER" id="PTHR11804:SF84">
    <property type="entry name" value="SACCHAROLYSIN"/>
    <property type="match status" value="1"/>
</dbReference>
<evidence type="ECO:0000256" key="6">
    <source>
        <dbReference type="RuleBase" id="RU368091"/>
    </source>
</evidence>
<feature type="domain" description="Peptidase M3A/M3B catalytic" evidence="7">
    <location>
        <begin position="203"/>
        <end position="584"/>
    </location>
</feature>
<dbReference type="Pfam" id="PF08439">
    <property type="entry name" value="Peptidase_M3_N"/>
    <property type="match status" value="1"/>
</dbReference>
<keyword evidence="1 6" id="KW-0645">Protease</keyword>
<evidence type="ECO:0000256" key="4">
    <source>
        <dbReference type="ARBA" id="ARBA00022833"/>
    </source>
</evidence>
<dbReference type="NCBIfam" id="TIGR00181">
    <property type="entry name" value="pepF"/>
    <property type="match status" value="1"/>
</dbReference>
<dbReference type="Proteomes" id="UP000823638">
    <property type="component" value="Unassembled WGS sequence"/>
</dbReference>
<dbReference type="GO" id="GO:0004222">
    <property type="term" value="F:metalloendopeptidase activity"/>
    <property type="evidence" value="ECO:0007669"/>
    <property type="project" value="UniProtKB-UniRule"/>
</dbReference>
<evidence type="ECO:0000256" key="3">
    <source>
        <dbReference type="ARBA" id="ARBA00022801"/>
    </source>
</evidence>
<dbReference type="CDD" id="cd09608">
    <property type="entry name" value="M3B_PepF"/>
    <property type="match status" value="1"/>
</dbReference>
<gene>
    <name evidence="9" type="primary">pepF</name>
    <name evidence="9" type="ORF">IAA81_05425</name>
</gene>
<dbReference type="Gene3D" id="1.20.140.70">
    <property type="entry name" value="Oligopeptidase f, N-terminal domain"/>
    <property type="match status" value="1"/>
</dbReference>
<proteinExistence type="inferred from homology"/>
<keyword evidence="4 6" id="KW-0862">Zinc</keyword>
<evidence type="ECO:0000256" key="1">
    <source>
        <dbReference type="ARBA" id="ARBA00022670"/>
    </source>
</evidence>
<name>A0A9D9N273_9SPIR</name>
<comment type="cofactor">
    <cofactor evidence="6">
        <name>Zn(2+)</name>
        <dbReference type="ChEBI" id="CHEBI:29105"/>
    </cofactor>
    <text evidence="6">Binds 1 zinc ion.</text>
</comment>
<accession>A0A9D9N273</accession>
<keyword evidence="3 6" id="KW-0378">Hydrolase</keyword>
<dbReference type="GO" id="GO:0046872">
    <property type="term" value="F:metal ion binding"/>
    <property type="evidence" value="ECO:0007669"/>
    <property type="project" value="UniProtKB-UniRule"/>
</dbReference>
<evidence type="ECO:0000259" key="8">
    <source>
        <dbReference type="Pfam" id="PF08439"/>
    </source>
</evidence>
<evidence type="ECO:0000256" key="2">
    <source>
        <dbReference type="ARBA" id="ARBA00022723"/>
    </source>
</evidence>
<dbReference type="Gene3D" id="1.10.287.830">
    <property type="entry name" value="putative peptidase helix hairpin domain like"/>
    <property type="match status" value="1"/>
</dbReference>
<dbReference type="EC" id="3.4.24.-" evidence="6"/>
<sequence length="603" mass="69599">MSEYKVPERKDVPEEYKWDLTSLFKDCKEWEQTLKEFEKQKESFVSFKGTLHSGKDLYRALEAYEKILKTGERLGNYAFLMQTADLGDSESKELYSRYIISATDFETKSSFFVPEVTALDDSVVEDFYRLDKDRLYSVYVEKLLRMKPYILSEKEERIISLFSTSLQTPNNTFSVLTNVDMDFGEVKTEAGKIPLTQSSWSSFMQNPDRKIREEAYRQFYGCFEKNKNTLGELYSGSVNSDVAEAKIRGYGSSLEMALYKDKVPVEVYKNFISAVHKGFPVLHRYYEVMKKVLGVKELRHYDVYMPMVQLENSRKTSYEEAVEIIRKALSPLGQEYTDVLCKGLLNGWVDRYENKGKRSGAFSSGAYTGYPYILLNYKDDLIRDIFTLAHEGGHSMHSYYSAKNNPFMHYDYTIFEAEVASTVNEELLFRYLWENPASKTEEAWLLSTRLGDIVATLFRQTMFAEYEMLTHQILEEGTPLTLEVLRNTYMTLLRDYFGPAMEFEAESDLEGLRIPHFYRAFYVYKYATGISAALDISSSILSGDKEKLGGYFNFLKSGGSRYPLESLKLAGVDLSSSGPIENAVKVFESLLEKFEKIVLEINK</sequence>
<keyword evidence="5 6" id="KW-0482">Metalloprotease</keyword>
<protein>
    <recommendedName>
        <fullName evidence="6">Oligopeptidase F</fullName>
        <ecNumber evidence="6">3.4.24.-</ecNumber>
    </recommendedName>
</protein>
<evidence type="ECO:0000259" key="7">
    <source>
        <dbReference type="Pfam" id="PF01432"/>
    </source>
</evidence>
<dbReference type="GO" id="GO:0006518">
    <property type="term" value="P:peptide metabolic process"/>
    <property type="evidence" value="ECO:0007669"/>
    <property type="project" value="TreeGrafter"/>
</dbReference>
<dbReference type="InterPro" id="IPR004438">
    <property type="entry name" value="Peptidase_M3B"/>
</dbReference>
<dbReference type="GO" id="GO:0006508">
    <property type="term" value="P:proteolysis"/>
    <property type="evidence" value="ECO:0007669"/>
    <property type="project" value="UniProtKB-KW"/>
</dbReference>
<dbReference type="InterPro" id="IPR013647">
    <property type="entry name" value="OligopepF_N_dom"/>
</dbReference>
<comment type="function">
    <text evidence="6">Has oligopeptidase activity and degrades a variety of small bioactive peptides.</text>
</comment>
<dbReference type="SUPFAM" id="SSF55486">
    <property type="entry name" value="Metalloproteases ('zincins'), catalytic domain"/>
    <property type="match status" value="1"/>
</dbReference>
<reference evidence="9" key="2">
    <citation type="journal article" date="2021" name="PeerJ">
        <title>Extensive microbial diversity within the chicken gut microbiome revealed by metagenomics and culture.</title>
        <authorList>
            <person name="Gilroy R."/>
            <person name="Ravi A."/>
            <person name="Getino M."/>
            <person name="Pursley I."/>
            <person name="Horton D.L."/>
            <person name="Alikhan N.F."/>
            <person name="Baker D."/>
            <person name="Gharbi K."/>
            <person name="Hall N."/>
            <person name="Watson M."/>
            <person name="Adriaenssens E.M."/>
            <person name="Foster-Nyarko E."/>
            <person name="Jarju S."/>
            <person name="Secka A."/>
            <person name="Antonio M."/>
            <person name="Oren A."/>
            <person name="Chaudhuri R.R."/>
            <person name="La Ragione R."/>
            <person name="Hildebrand F."/>
            <person name="Pallen M.J."/>
        </authorList>
    </citation>
    <scope>NUCLEOTIDE SEQUENCE</scope>
    <source>
        <strain evidence="9">10532</strain>
    </source>
</reference>
<keyword evidence="2 6" id="KW-0479">Metal-binding</keyword>
<feature type="domain" description="Oligopeptidase F N-terminal" evidence="8">
    <location>
        <begin position="115"/>
        <end position="183"/>
    </location>
</feature>
<organism evidence="9 10">
    <name type="scientific">Candidatus Gallitreponema excrementavium</name>
    <dbReference type="NCBI Taxonomy" id="2840840"/>
    <lineage>
        <taxon>Bacteria</taxon>
        <taxon>Pseudomonadati</taxon>
        <taxon>Spirochaetota</taxon>
        <taxon>Spirochaetia</taxon>
        <taxon>Spirochaetales</taxon>
        <taxon>Candidatus Gallitreponema</taxon>
    </lineage>
</organism>